<organism evidence="5 6">
    <name type="scientific">Actinomadura chibensis</name>
    <dbReference type="NCBI Taxonomy" id="392828"/>
    <lineage>
        <taxon>Bacteria</taxon>
        <taxon>Bacillati</taxon>
        <taxon>Actinomycetota</taxon>
        <taxon>Actinomycetes</taxon>
        <taxon>Streptosporangiales</taxon>
        <taxon>Thermomonosporaceae</taxon>
        <taxon>Actinomadura</taxon>
    </lineage>
</organism>
<dbReference type="AlphaFoldDB" id="A0A5D0NUN1"/>
<dbReference type="RefSeq" id="WP_067892671.1">
    <property type="nucleotide sequence ID" value="NZ_VSFG01000001.1"/>
</dbReference>
<dbReference type="SUPFAM" id="SSF53335">
    <property type="entry name" value="S-adenosyl-L-methionine-dependent methyltransferases"/>
    <property type="match status" value="1"/>
</dbReference>
<keyword evidence="2 5" id="KW-0808">Transferase</keyword>
<dbReference type="EMBL" id="VSFG01000001">
    <property type="protein sequence ID" value="TYB47914.1"/>
    <property type="molecule type" value="Genomic_DNA"/>
</dbReference>
<feature type="domain" description="Methyltransferase small" evidence="4">
    <location>
        <begin position="31"/>
        <end position="172"/>
    </location>
</feature>
<evidence type="ECO:0000259" key="4">
    <source>
        <dbReference type="Pfam" id="PF05175"/>
    </source>
</evidence>
<dbReference type="GO" id="GO:0032259">
    <property type="term" value="P:methylation"/>
    <property type="evidence" value="ECO:0007669"/>
    <property type="project" value="UniProtKB-KW"/>
</dbReference>
<evidence type="ECO:0000313" key="5">
    <source>
        <dbReference type="EMBL" id="TYB47914.1"/>
    </source>
</evidence>
<keyword evidence="6" id="KW-1185">Reference proteome</keyword>
<protein>
    <submittedName>
        <fullName evidence="5">Methyltransferase</fullName>
    </submittedName>
</protein>
<dbReference type="PANTHER" id="PTHR45875:SF1">
    <property type="entry name" value="METHYLTRANSFERASE N6AMT1"/>
    <property type="match status" value="1"/>
</dbReference>
<evidence type="ECO:0000256" key="2">
    <source>
        <dbReference type="ARBA" id="ARBA00022679"/>
    </source>
</evidence>
<sequence>MHQVAQDLIARHREISTPRTFHLLGMEWDLLPGVYAPQLSQSAALYAEWLPYPAHGSFCEVGSGTGYVAVLAALRGCAAVTALDVSAAAAENTRRNAERHGVGPLVQVACGDMFEPLTGEDRFDVIYWNSNFVEGRPADALERAFLDPGYAAHAAFFRGAAAHLEPGGRLLLGFSDLGDERRVRALAAEHGWRAALLRAARCAAEEGHIEYRLLEFRRRG</sequence>
<proteinExistence type="predicted"/>
<dbReference type="Proteomes" id="UP000323380">
    <property type="component" value="Unassembled WGS sequence"/>
</dbReference>
<evidence type="ECO:0000256" key="3">
    <source>
        <dbReference type="ARBA" id="ARBA00022691"/>
    </source>
</evidence>
<dbReference type="CDD" id="cd02440">
    <property type="entry name" value="AdoMet_MTases"/>
    <property type="match status" value="1"/>
</dbReference>
<dbReference type="Pfam" id="PF05175">
    <property type="entry name" value="MTS"/>
    <property type="match status" value="1"/>
</dbReference>
<comment type="caution">
    <text evidence="5">The sequence shown here is derived from an EMBL/GenBank/DDBJ whole genome shotgun (WGS) entry which is preliminary data.</text>
</comment>
<dbReference type="PANTHER" id="PTHR45875">
    <property type="entry name" value="METHYLTRANSFERASE N6AMT1"/>
    <property type="match status" value="1"/>
</dbReference>
<dbReference type="InterPro" id="IPR007848">
    <property type="entry name" value="Small_mtfrase_dom"/>
</dbReference>
<keyword evidence="3" id="KW-0949">S-adenosyl-L-methionine</keyword>
<name>A0A5D0NUN1_9ACTN</name>
<keyword evidence="1 5" id="KW-0489">Methyltransferase</keyword>
<dbReference type="GO" id="GO:0035657">
    <property type="term" value="C:eRF1 methyltransferase complex"/>
    <property type="evidence" value="ECO:0007669"/>
    <property type="project" value="TreeGrafter"/>
</dbReference>
<reference evidence="5 6" key="1">
    <citation type="submission" date="2019-08" db="EMBL/GenBank/DDBJ databases">
        <title>Actinomadura sp. nov. CYP1-5 isolated from mountain soil.</title>
        <authorList>
            <person name="Songsumanus A."/>
            <person name="Kuncharoen N."/>
            <person name="Kudo T."/>
            <person name="Yuki M."/>
            <person name="Igarashi Y."/>
            <person name="Tanasupawat S."/>
        </authorList>
    </citation>
    <scope>NUCLEOTIDE SEQUENCE [LARGE SCALE GENOMIC DNA]</scope>
    <source>
        <strain evidence="5 6">JCM 14158</strain>
    </source>
</reference>
<dbReference type="STRING" id="1220554.GCA_001552135_03647"/>
<accession>A0A5D0NUN1</accession>
<evidence type="ECO:0000313" key="6">
    <source>
        <dbReference type="Proteomes" id="UP000323380"/>
    </source>
</evidence>
<dbReference type="GO" id="GO:0008757">
    <property type="term" value="F:S-adenosylmethionine-dependent methyltransferase activity"/>
    <property type="evidence" value="ECO:0007669"/>
    <property type="project" value="TreeGrafter"/>
</dbReference>
<dbReference type="InterPro" id="IPR029063">
    <property type="entry name" value="SAM-dependent_MTases_sf"/>
</dbReference>
<dbReference type="GO" id="GO:0008276">
    <property type="term" value="F:protein methyltransferase activity"/>
    <property type="evidence" value="ECO:0007669"/>
    <property type="project" value="TreeGrafter"/>
</dbReference>
<dbReference type="InterPro" id="IPR052190">
    <property type="entry name" value="Euk-Arch_PrmC-MTase"/>
</dbReference>
<dbReference type="Gene3D" id="3.40.50.150">
    <property type="entry name" value="Vaccinia Virus protein VP39"/>
    <property type="match status" value="1"/>
</dbReference>
<gene>
    <name evidence="5" type="ORF">FXF69_01320</name>
</gene>
<evidence type="ECO:0000256" key="1">
    <source>
        <dbReference type="ARBA" id="ARBA00022603"/>
    </source>
</evidence>